<keyword evidence="5" id="KW-1185">Reference proteome</keyword>
<dbReference type="RefSeq" id="WP_315954981.1">
    <property type="nucleotide sequence ID" value="NZ_JAWCUD010000012.1"/>
</dbReference>
<dbReference type="InterPro" id="IPR000551">
    <property type="entry name" value="MerR-type_HTH_dom"/>
</dbReference>
<name>A0ABU3RL58_9BACL</name>
<comment type="caution">
    <text evidence="4">The sequence shown here is derived from an EMBL/GenBank/DDBJ whole genome shotgun (WGS) entry which is preliminary data.</text>
</comment>
<evidence type="ECO:0000259" key="3">
    <source>
        <dbReference type="Pfam" id="PF13411"/>
    </source>
</evidence>
<feature type="coiled-coil region" evidence="1">
    <location>
        <begin position="217"/>
        <end position="251"/>
    </location>
</feature>
<evidence type="ECO:0000256" key="1">
    <source>
        <dbReference type="SAM" id="Coils"/>
    </source>
</evidence>
<dbReference type="Gene3D" id="1.10.1660.10">
    <property type="match status" value="1"/>
</dbReference>
<organism evidence="4 5">
    <name type="scientific">Paenibacillus violae</name>
    <dbReference type="NCBI Taxonomy" id="3077234"/>
    <lineage>
        <taxon>Bacteria</taxon>
        <taxon>Bacillati</taxon>
        <taxon>Bacillota</taxon>
        <taxon>Bacilli</taxon>
        <taxon>Bacillales</taxon>
        <taxon>Paenibacillaceae</taxon>
        <taxon>Paenibacillus</taxon>
    </lineage>
</organism>
<dbReference type="Proteomes" id="UP001260980">
    <property type="component" value="Unassembled WGS sequence"/>
</dbReference>
<evidence type="ECO:0000313" key="4">
    <source>
        <dbReference type="EMBL" id="MDU0205020.1"/>
    </source>
</evidence>
<dbReference type="Pfam" id="PF13411">
    <property type="entry name" value="MerR_1"/>
    <property type="match status" value="1"/>
</dbReference>
<reference evidence="4 5" key="1">
    <citation type="submission" date="2023-10" db="EMBL/GenBank/DDBJ databases">
        <title>Paenibacillus strain PFR10 Genome sequencing and assembly.</title>
        <authorList>
            <person name="Kim I."/>
        </authorList>
    </citation>
    <scope>NUCLEOTIDE SEQUENCE [LARGE SCALE GENOMIC DNA]</scope>
    <source>
        <strain evidence="4 5">PFR10</strain>
    </source>
</reference>
<gene>
    <name evidence="4" type="ORF">RQP52_28450</name>
</gene>
<keyword evidence="1" id="KW-0175">Coiled coil</keyword>
<proteinExistence type="predicted"/>
<dbReference type="EMBL" id="JAWCUD010000012">
    <property type="protein sequence ID" value="MDU0205020.1"/>
    <property type="molecule type" value="Genomic_DNA"/>
</dbReference>
<accession>A0ABU3RL58</accession>
<protein>
    <recommendedName>
        <fullName evidence="3">HTH merR-type domain-containing protein</fullName>
    </recommendedName>
</protein>
<sequence length="427" mass="47889">MKRSYKLTEIAGKIGKTRASVVEWSNHFREFLPIVAVDGSLRYTEEAIEMFRVIARMKDANKPLKFIKEQLQEMRDKEALALPKDIQTAQPETPASPPSPASSGSITPPLAVNKSNAQFNNDTIELRNSVQLLKQKIESNKTTEKLKDYADNLNQKASIASVTAGRASSPAMDHSNFQFDLLTHKFTELSAIVHSLMQKVIKTPEQTSQEESLITTVEALDTRYHSVSDEIADLRNEIQRLAQSQEQVQAQVQAQPETSEIDLKGEILSAATELLRPQVEGVSEEVQKLGNRCDALTEEVTELSSVNQILVNKIAELIEQDIRSEIATTIELLHRQFEGASLKVKGLQNVIQAIQQQIQEASEQDVKGELLIATTQLLNQQYEGVTGEMNQLKDDLNKKYDDMFQKMTAQQRLLDKIAEFLGYPVIN</sequence>
<feature type="region of interest" description="Disordered" evidence="2">
    <location>
        <begin position="88"/>
        <end position="113"/>
    </location>
</feature>
<evidence type="ECO:0000256" key="2">
    <source>
        <dbReference type="SAM" id="MobiDB-lite"/>
    </source>
</evidence>
<feature type="domain" description="HTH merR-type" evidence="3">
    <location>
        <begin position="5"/>
        <end position="73"/>
    </location>
</feature>
<evidence type="ECO:0000313" key="5">
    <source>
        <dbReference type="Proteomes" id="UP001260980"/>
    </source>
</evidence>